<organism evidence="1 2">
    <name type="scientific">Cellulomonas flavigena (strain ATCC 482 / DSM 20109 / BCRC 11376 / JCM 18109 / NBRC 3775 / NCIMB 8073 / NRS 134)</name>
    <dbReference type="NCBI Taxonomy" id="446466"/>
    <lineage>
        <taxon>Bacteria</taxon>
        <taxon>Bacillati</taxon>
        <taxon>Actinomycetota</taxon>
        <taxon>Actinomycetes</taxon>
        <taxon>Micrococcales</taxon>
        <taxon>Cellulomonadaceae</taxon>
        <taxon>Cellulomonas</taxon>
    </lineage>
</organism>
<evidence type="ECO:0000313" key="1">
    <source>
        <dbReference type="EMBL" id="ADG75356.1"/>
    </source>
</evidence>
<dbReference type="EMBL" id="CP001964">
    <property type="protein sequence ID" value="ADG75356.1"/>
    <property type="molecule type" value="Genomic_DNA"/>
</dbReference>
<proteinExistence type="predicted"/>
<dbReference type="KEGG" id="cfl:Cfla_2468"/>
<reference evidence="1 2" key="1">
    <citation type="journal article" date="2010" name="Stand. Genomic Sci.">
        <title>Complete genome sequence of Cellulomonas flavigena type strain (134).</title>
        <authorList>
            <person name="Abt B."/>
            <person name="Foster B."/>
            <person name="Lapidus A."/>
            <person name="Clum A."/>
            <person name="Sun H."/>
            <person name="Pukall R."/>
            <person name="Lucas S."/>
            <person name="Glavina Del Rio T."/>
            <person name="Nolan M."/>
            <person name="Tice H."/>
            <person name="Cheng J.F."/>
            <person name="Pitluck S."/>
            <person name="Liolios K."/>
            <person name="Ivanova N."/>
            <person name="Mavromatis K."/>
            <person name="Ovchinnikova G."/>
            <person name="Pati A."/>
            <person name="Goodwin L."/>
            <person name="Chen A."/>
            <person name="Palaniappan K."/>
            <person name="Land M."/>
            <person name="Hauser L."/>
            <person name="Chang Y.J."/>
            <person name="Jeffries C.D."/>
            <person name="Rohde M."/>
            <person name="Goker M."/>
            <person name="Woyke T."/>
            <person name="Bristow J."/>
            <person name="Eisen J.A."/>
            <person name="Markowitz V."/>
            <person name="Hugenholtz P."/>
            <person name="Kyrpides N.C."/>
            <person name="Klenk H.P."/>
        </authorList>
    </citation>
    <scope>NUCLEOTIDE SEQUENCE [LARGE SCALE GENOMIC DNA]</scope>
    <source>
        <strain evidence="2">ATCC 482 / DSM 20109 / BCRC 11376 / JCM 18109 / NBRC 3775 / NCIMB 8073 / NRS 134</strain>
    </source>
</reference>
<dbReference type="Proteomes" id="UP000000849">
    <property type="component" value="Chromosome"/>
</dbReference>
<evidence type="ECO:0000313" key="2">
    <source>
        <dbReference type="Proteomes" id="UP000000849"/>
    </source>
</evidence>
<accession>D5UHN5</accession>
<dbReference type="AlphaFoldDB" id="D5UHN5"/>
<dbReference type="HOGENOM" id="CLU_3041665_0_0_11"/>
<name>D5UHN5_CELFN</name>
<keyword evidence="2" id="KW-1185">Reference proteome</keyword>
<gene>
    <name evidence="1" type="ordered locus">Cfla_2468</name>
</gene>
<protein>
    <submittedName>
        <fullName evidence="1">Uncharacterized protein</fullName>
    </submittedName>
</protein>
<sequence length="54" mass="6057">MKLMSNSTVCWRHQYTHVLVPTGIEFQGIALPIAGLKRRPRPATSGTDLRPRTP</sequence>